<sequence>MSSSSDDNDNDDHDNILDFLGPKKGQSELVSKNNQTKKLKVKSFSTLFGGVTKPAQASSLNIRQTRSATPSIAEKLTFESKPRTTDALIQRLGFNLKDSLNTAPITAPFANVLQNLKSEDEIREMVDIDQRNAINRLAEYDSITKMIRKRLDTQFFEDRDNAAYIENLRDSISNGDIDKVIDFYPFTESDDIKNEAQNDSASRQQQIILEEFIQSQTFTLPSNVPVKIQQKRFMSVLETTKSIPRLKFMAALQNVNMEMVFFLSKINGYLSADANFLYEVNDTNEKKKESSDAILLLDRKKKTCTAVVLSLRTEVLVNLLTSPTTVFIGKKSGDIVTAIEHLLTRVIVSMVDSKANTPRGSDYVFNEWEIDSTLSILNKQLVKLSHLYFKHLSLDRGDCFRELCLLIIKILEKYFSKEFQLIVRFLYNLRLVAVPLIKNLKNWLMLFYLVTEDYNDLNIFEDDVISYEAYKKTLITFKLHSPESSNPDPLSVSLYHFVTIFSRSELRGDTLKVYKHDDNGQSVDQADYKVNKKVYENIRCRFKLLQILIIGNLKSLRACSTVEHHKENNTGNPENDKLLNSLYETFTPRLPKGMLEEDAALYAIKSLLTMIKGSYFSHYKHMIVPIITDCVSNLTATISRIDRELTAPELVN</sequence>
<feature type="compositionally biased region" description="Acidic residues" evidence="1">
    <location>
        <begin position="1"/>
        <end position="12"/>
    </location>
</feature>
<organism evidence="2 3">
    <name type="scientific">[Candida] arabinofermentans NRRL YB-2248</name>
    <dbReference type="NCBI Taxonomy" id="983967"/>
    <lineage>
        <taxon>Eukaryota</taxon>
        <taxon>Fungi</taxon>
        <taxon>Dikarya</taxon>
        <taxon>Ascomycota</taxon>
        <taxon>Saccharomycotina</taxon>
        <taxon>Pichiomycetes</taxon>
        <taxon>Pichiales</taxon>
        <taxon>Pichiaceae</taxon>
        <taxon>Ogataea</taxon>
        <taxon>Ogataea/Candida clade</taxon>
    </lineage>
</organism>
<reference evidence="3" key="1">
    <citation type="submission" date="2016-04" db="EMBL/GenBank/DDBJ databases">
        <title>Comparative genomics of biotechnologically important yeasts.</title>
        <authorList>
            <consortium name="DOE Joint Genome Institute"/>
            <person name="Riley R."/>
            <person name="Haridas S."/>
            <person name="Wolfe K.H."/>
            <person name="Lopes M.R."/>
            <person name="Hittinger C.T."/>
            <person name="Goker M."/>
            <person name="Salamov A."/>
            <person name="Wisecaver J."/>
            <person name="Long T.M."/>
            <person name="Aerts A.L."/>
            <person name="Barry K."/>
            <person name="Choi C."/>
            <person name="Clum A."/>
            <person name="Coughlan A.Y."/>
            <person name="Deshpande S."/>
            <person name="Douglass A.P."/>
            <person name="Hanson S.J."/>
            <person name="Klenk H.-P."/>
            <person name="Labutti K."/>
            <person name="Lapidus A."/>
            <person name="Lindquist E."/>
            <person name="Lipzen A."/>
            <person name="Meier-Kolthoff J.P."/>
            <person name="Ohm R.A."/>
            <person name="Otillar R.P."/>
            <person name="Pangilinan J."/>
            <person name="Peng Y."/>
            <person name="Rokas A."/>
            <person name="Rosa C.A."/>
            <person name="Scheuner C."/>
            <person name="Sibirny A.A."/>
            <person name="Slot J.C."/>
            <person name="Stielow J.B."/>
            <person name="Sun H."/>
            <person name="Kurtzman C.P."/>
            <person name="Blackwell M."/>
            <person name="Grigoriev I.V."/>
            <person name="Jeffries T.W."/>
        </authorList>
    </citation>
    <scope>NUCLEOTIDE SEQUENCE [LARGE SCALE GENOMIC DNA]</scope>
    <source>
        <strain evidence="3">NRRL YB-2248</strain>
    </source>
</reference>
<dbReference type="AlphaFoldDB" id="A0A1E4T0T3"/>
<evidence type="ECO:0000313" key="2">
    <source>
        <dbReference type="EMBL" id="ODV85340.1"/>
    </source>
</evidence>
<name>A0A1E4T0T3_9ASCO</name>
<protein>
    <submittedName>
        <fullName evidence="2">Uncharacterized protein</fullName>
    </submittedName>
</protein>
<feature type="region of interest" description="Disordered" evidence="1">
    <location>
        <begin position="1"/>
        <end position="29"/>
    </location>
</feature>
<accession>A0A1E4T0T3</accession>
<dbReference type="OrthoDB" id="3992782at2759"/>
<gene>
    <name evidence="2" type="ORF">CANARDRAFT_23407</name>
</gene>
<dbReference type="EMBL" id="KV453853">
    <property type="protein sequence ID" value="ODV85340.1"/>
    <property type="molecule type" value="Genomic_DNA"/>
</dbReference>
<evidence type="ECO:0000256" key="1">
    <source>
        <dbReference type="SAM" id="MobiDB-lite"/>
    </source>
</evidence>
<dbReference type="Proteomes" id="UP000094801">
    <property type="component" value="Unassembled WGS sequence"/>
</dbReference>
<keyword evidence="3" id="KW-1185">Reference proteome</keyword>
<proteinExistence type="predicted"/>
<evidence type="ECO:0000313" key="3">
    <source>
        <dbReference type="Proteomes" id="UP000094801"/>
    </source>
</evidence>